<evidence type="ECO:0000313" key="2">
    <source>
        <dbReference type="EMBL" id="GMG83954.1"/>
    </source>
</evidence>
<proteinExistence type="predicted"/>
<dbReference type="EMBL" id="BSYI01000027">
    <property type="protein sequence ID" value="GMG83954.1"/>
    <property type="molecule type" value="Genomic_DNA"/>
</dbReference>
<gene>
    <name evidence="2" type="ORF">LNKW23_31680</name>
</gene>
<feature type="region of interest" description="Disordered" evidence="1">
    <location>
        <begin position="1"/>
        <end position="76"/>
    </location>
</feature>
<reference evidence="2 3" key="1">
    <citation type="submission" date="2023-04" db="EMBL/GenBank/DDBJ databases">
        <title>Marinoamorphus aggregata gen. nov., sp. Nov., isolate from tissue of brittle star Ophioplocus japonicus.</title>
        <authorList>
            <person name="Kawano K."/>
            <person name="Sawayama S."/>
            <person name="Nakagawa S."/>
        </authorList>
    </citation>
    <scope>NUCLEOTIDE SEQUENCE [LARGE SCALE GENOMIC DNA]</scope>
    <source>
        <strain evidence="2 3">NKW23</strain>
    </source>
</reference>
<name>A0ABQ6LRF9_9RHOB</name>
<comment type="caution">
    <text evidence="2">The sequence shown here is derived from an EMBL/GenBank/DDBJ whole genome shotgun (WGS) entry which is preliminary data.</text>
</comment>
<accession>A0ABQ6LRF9</accession>
<keyword evidence="3" id="KW-1185">Reference proteome</keyword>
<evidence type="ECO:0000256" key="1">
    <source>
        <dbReference type="SAM" id="MobiDB-lite"/>
    </source>
</evidence>
<sequence>MAAKGSPPPDPRRRPALRAARERRRGQGPPVDPAPSGAATTAPGGRRCPLRRTAGAGARADPIESNGSPPAGPVPVRPVFRRRRAAGMSKTLPVDPRIRFLAAEEGGT</sequence>
<organism evidence="2 3">
    <name type="scientific">Paralimibaculum aggregatum</name>
    <dbReference type="NCBI Taxonomy" id="3036245"/>
    <lineage>
        <taxon>Bacteria</taxon>
        <taxon>Pseudomonadati</taxon>
        <taxon>Pseudomonadota</taxon>
        <taxon>Alphaproteobacteria</taxon>
        <taxon>Rhodobacterales</taxon>
        <taxon>Paracoccaceae</taxon>
        <taxon>Paralimibaculum</taxon>
    </lineage>
</organism>
<dbReference type="Proteomes" id="UP001239909">
    <property type="component" value="Unassembled WGS sequence"/>
</dbReference>
<evidence type="ECO:0000313" key="3">
    <source>
        <dbReference type="Proteomes" id="UP001239909"/>
    </source>
</evidence>
<feature type="compositionally biased region" description="Low complexity" evidence="1">
    <location>
        <begin position="34"/>
        <end position="45"/>
    </location>
</feature>
<protein>
    <submittedName>
        <fullName evidence="2">Uncharacterized protein</fullName>
    </submittedName>
</protein>